<feature type="active site" evidence="9">
    <location>
        <position position="127"/>
    </location>
</feature>
<dbReference type="Proteomes" id="UP000023755">
    <property type="component" value="Chromosome"/>
</dbReference>
<evidence type="ECO:0000256" key="8">
    <source>
        <dbReference type="ARBA" id="ARBA00023136"/>
    </source>
</evidence>
<evidence type="ECO:0000256" key="11">
    <source>
        <dbReference type="RuleBase" id="RU004181"/>
    </source>
</evidence>
<dbReference type="InterPro" id="IPR001872">
    <property type="entry name" value="Peptidase_A8"/>
</dbReference>
<comment type="function">
    <text evidence="9 10">This protein specifically catalyzes the removal of signal peptides from prolipoproteins.</text>
</comment>
<dbReference type="EMBL" id="CP007481">
    <property type="protein sequence ID" value="AHX11789.1"/>
    <property type="molecule type" value="Genomic_DNA"/>
</dbReference>
<evidence type="ECO:0000313" key="13">
    <source>
        <dbReference type="Proteomes" id="UP000023755"/>
    </source>
</evidence>
<keyword evidence="2 9" id="KW-1003">Cell membrane</keyword>
<dbReference type="UniPathway" id="UPA00665"/>
<organism evidence="12 13">
    <name type="scientific">Neorickettsia helminthoeca str. Oregon</name>
    <dbReference type="NCBI Taxonomy" id="1286528"/>
    <lineage>
        <taxon>Bacteria</taxon>
        <taxon>Pseudomonadati</taxon>
        <taxon>Pseudomonadota</taxon>
        <taxon>Alphaproteobacteria</taxon>
        <taxon>Rickettsiales</taxon>
        <taxon>Anaplasmataceae</taxon>
        <taxon>Neorickettsia</taxon>
    </lineage>
</organism>
<keyword evidence="7 9" id="KW-1133">Transmembrane helix</keyword>
<keyword evidence="5 9" id="KW-0064">Aspartyl protease</keyword>
<keyword evidence="4 9" id="KW-0812">Transmembrane</keyword>
<dbReference type="GO" id="GO:0006508">
    <property type="term" value="P:proteolysis"/>
    <property type="evidence" value="ECO:0007669"/>
    <property type="project" value="UniProtKB-KW"/>
</dbReference>
<keyword evidence="13" id="KW-1185">Reference proteome</keyword>
<feature type="transmembrane region" description="Helical" evidence="9">
    <location>
        <begin position="98"/>
        <end position="116"/>
    </location>
</feature>
<evidence type="ECO:0000256" key="1">
    <source>
        <dbReference type="ARBA" id="ARBA00006139"/>
    </source>
</evidence>
<dbReference type="GO" id="GO:0005886">
    <property type="term" value="C:plasma membrane"/>
    <property type="evidence" value="ECO:0007669"/>
    <property type="project" value="UniProtKB-SubCell"/>
</dbReference>
<comment type="subcellular location">
    <subcellularLocation>
        <location evidence="9">Cell membrane</location>
        <topology evidence="9">Multi-pass membrane protein</topology>
    </subcellularLocation>
</comment>
<name>X5HL09_9RICK</name>
<dbReference type="HOGENOM" id="CLU_083252_4_3_5"/>
<comment type="similarity">
    <text evidence="1 9 11">Belongs to the peptidase A8 family.</text>
</comment>
<gene>
    <name evidence="9 12" type="primary">lspA</name>
    <name evidence="12" type="ORF">NHE_0870</name>
</gene>
<dbReference type="HAMAP" id="MF_00161">
    <property type="entry name" value="LspA"/>
    <property type="match status" value="1"/>
</dbReference>
<dbReference type="OrthoDB" id="9810259at2"/>
<dbReference type="PANTHER" id="PTHR33695">
    <property type="entry name" value="LIPOPROTEIN SIGNAL PEPTIDASE"/>
    <property type="match status" value="1"/>
</dbReference>
<evidence type="ECO:0000256" key="6">
    <source>
        <dbReference type="ARBA" id="ARBA00022801"/>
    </source>
</evidence>
<keyword evidence="6 9" id="KW-0378">Hydrolase</keyword>
<dbReference type="PROSITE" id="PS00855">
    <property type="entry name" value="SPASE_II"/>
    <property type="match status" value="1"/>
</dbReference>
<evidence type="ECO:0000256" key="7">
    <source>
        <dbReference type="ARBA" id="ARBA00022989"/>
    </source>
</evidence>
<protein>
    <recommendedName>
        <fullName evidence="9">Lipoprotein signal peptidase</fullName>
        <ecNumber evidence="9">3.4.23.36</ecNumber>
    </recommendedName>
    <alternativeName>
        <fullName evidence="9">Prolipoprotein signal peptidase</fullName>
    </alternativeName>
    <alternativeName>
        <fullName evidence="9">Signal peptidase II</fullName>
        <shortName evidence="9">SPase II</shortName>
    </alternativeName>
</protein>
<dbReference type="EC" id="3.4.23.36" evidence="9"/>
<proteinExistence type="inferred from homology"/>
<evidence type="ECO:0000256" key="2">
    <source>
        <dbReference type="ARBA" id="ARBA00022475"/>
    </source>
</evidence>
<evidence type="ECO:0000256" key="9">
    <source>
        <dbReference type="HAMAP-Rule" id="MF_00161"/>
    </source>
</evidence>
<dbReference type="NCBIfam" id="TIGR00077">
    <property type="entry name" value="lspA"/>
    <property type="match status" value="1"/>
</dbReference>
<dbReference type="PANTHER" id="PTHR33695:SF1">
    <property type="entry name" value="LIPOPROTEIN SIGNAL PEPTIDASE"/>
    <property type="match status" value="1"/>
</dbReference>
<sequence>MFGKKFFRDFKFFTLLFVVFVGSSTMLLDLYTKYLCGALVEDIVEIEVLPFLNLVDVRNTGMSFGLLKGFQFSNVFFICLNVPLVVFILLFSCCKCGVSLEGFALGLVLGGALGNVVDRVAFGAVRDFIDLHVLGWHWPAFNLADVAIFLGVMCLLYRAWKNEQNAD</sequence>
<accession>X5HL09</accession>
<keyword evidence="8 9" id="KW-0472">Membrane</keyword>
<dbReference type="STRING" id="1286528.NHE_0870"/>
<feature type="active site" evidence="9">
    <location>
        <position position="145"/>
    </location>
</feature>
<evidence type="ECO:0000256" key="4">
    <source>
        <dbReference type="ARBA" id="ARBA00022692"/>
    </source>
</evidence>
<dbReference type="AlphaFoldDB" id="X5HL09"/>
<feature type="transmembrane region" description="Helical" evidence="9">
    <location>
        <begin position="72"/>
        <end position="91"/>
    </location>
</feature>
<evidence type="ECO:0000256" key="10">
    <source>
        <dbReference type="RuleBase" id="RU000594"/>
    </source>
</evidence>
<dbReference type="GO" id="GO:0004190">
    <property type="term" value="F:aspartic-type endopeptidase activity"/>
    <property type="evidence" value="ECO:0007669"/>
    <property type="project" value="UniProtKB-UniRule"/>
</dbReference>
<evidence type="ECO:0000313" key="12">
    <source>
        <dbReference type="EMBL" id="AHX11789.1"/>
    </source>
</evidence>
<comment type="pathway">
    <text evidence="9">Protein modification; lipoprotein biosynthesis (signal peptide cleavage).</text>
</comment>
<reference evidence="12 13" key="1">
    <citation type="submission" date="2014-03" db="EMBL/GenBank/DDBJ databases">
        <title>Sequencing and Comparison of Genomes and Transcriptome Profiles of Human Ehrlichiosis Agents.</title>
        <authorList>
            <person name="Lin M."/>
            <person name="Daugherty S.C."/>
            <person name="Nagaraj S."/>
            <person name="Cheng Z."/>
            <person name="Xiong Q."/>
            <person name="Lin F.-Y."/>
            <person name="Sengamalay N."/>
            <person name="Ott S."/>
            <person name="Godinez A."/>
            <person name="Tallon L.J."/>
            <person name="Sadzewicz L."/>
            <person name="Fraser C.M."/>
            <person name="Dunning Hotopp J.C."/>
            <person name="Rikihisa Y."/>
        </authorList>
    </citation>
    <scope>NUCLEOTIDE SEQUENCE [LARGE SCALE GENOMIC DNA]</scope>
    <source>
        <strain evidence="12 13">Oregon</strain>
    </source>
</reference>
<comment type="catalytic activity">
    <reaction evidence="9 10">
        <text>Release of signal peptides from bacterial membrane prolipoproteins. Hydrolyzes -Xaa-Yaa-Zaa-|-(S,diacylglyceryl)Cys-, in which Xaa is hydrophobic (preferably Leu), and Yaa (Ala or Ser) and Zaa (Gly or Ala) have small, neutral side chains.</text>
        <dbReference type="EC" id="3.4.23.36"/>
    </reaction>
</comment>
<evidence type="ECO:0000256" key="3">
    <source>
        <dbReference type="ARBA" id="ARBA00022670"/>
    </source>
</evidence>
<feature type="transmembrane region" description="Helical" evidence="9">
    <location>
        <begin position="12"/>
        <end position="31"/>
    </location>
</feature>
<dbReference type="Pfam" id="PF01252">
    <property type="entry name" value="Peptidase_A8"/>
    <property type="match status" value="1"/>
</dbReference>
<dbReference type="KEGG" id="nhm:NHE_0870"/>
<dbReference type="PRINTS" id="PR00781">
    <property type="entry name" value="LIPOSIGPTASE"/>
</dbReference>
<dbReference type="RefSeq" id="WP_051579677.1">
    <property type="nucleotide sequence ID" value="NZ_CP007481.1"/>
</dbReference>
<evidence type="ECO:0000256" key="5">
    <source>
        <dbReference type="ARBA" id="ARBA00022750"/>
    </source>
</evidence>
<feature type="transmembrane region" description="Helical" evidence="9">
    <location>
        <begin position="136"/>
        <end position="157"/>
    </location>
</feature>
<keyword evidence="3 9" id="KW-0645">Protease</keyword>